<name>A0A497VAL4_9RHOB</name>
<evidence type="ECO:0000256" key="1">
    <source>
        <dbReference type="ARBA" id="ARBA00006512"/>
    </source>
</evidence>
<dbReference type="GO" id="GO:0005524">
    <property type="term" value="F:ATP binding"/>
    <property type="evidence" value="ECO:0007669"/>
    <property type="project" value="UniProtKB-KW"/>
</dbReference>
<dbReference type="SUPFAM" id="SSF52540">
    <property type="entry name" value="P-loop containing nucleoside triphosphate hydrolases"/>
    <property type="match status" value="1"/>
</dbReference>
<keyword evidence="2" id="KW-0547">Nucleotide-binding</keyword>
<protein>
    <submittedName>
        <fullName evidence="5">Type IV secretion system protein VirB4</fullName>
    </submittedName>
</protein>
<feature type="domain" description="AAA+ ATPase" evidence="4">
    <location>
        <begin position="438"/>
        <end position="709"/>
    </location>
</feature>
<comment type="caution">
    <text evidence="5">The sequence shown here is derived from an EMBL/GenBank/DDBJ whole genome shotgun (WGS) entry which is preliminary data.</text>
</comment>
<evidence type="ECO:0000313" key="6">
    <source>
        <dbReference type="Proteomes" id="UP000269157"/>
    </source>
</evidence>
<comment type="similarity">
    <text evidence="1">Belongs to the TrbE/VirB4 family.</text>
</comment>
<gene>
    <name evidence="5" type="ORF">BCF46_3858</name>
</gene>
<dbReference type="Proteomes" id="UP000269157">
    <property type="component" value="Unassembled WGS sequence"/>
</dbReference>
<accession>A0A497VAL4</accession>
<evidence type="ECO:0000256" key="3">
    <source>
        <dbReference type="ARBA" id="ARBA00022840"/>
    </source>
</evidence>
<keyword evidence="3" id="KW-0067">ATP-binding</keyword>
<keyword evidence="6" id="KW-1185">Reference proteome</keyword>
<dbReference type="InterPro" id="IPR051162">
    <property type="entry name" value="T4SS_component"/>
</dbReference>
<sequence length="787" mass="87444">MPLENGLDPLSLLPTWVAKEKDLAHMLPYVSLVNDQTIRTRGNELFQCIRLGGINSFTKDDEELDKVRRLFAAIVAQIGQDFAFYVHKVSKAINHNLPPVEGDDFAAAVDAKWRASLEGYGMRDKTLTLTVINRPPAGSKIPFKRKKSIEQLAKRTEKRLRALGEVVGFIKSTFADMSPRLLEASSGELLGFLGGLNTGQELPLYQGSKYGYLSQDVANTRVTFKGANFELSDGNAGKRLGTTFAVKNYPEKTTCTMFDELNLPVDMVITHSFTPINSNIMSERIKKQQRLMRAADDGAISLLENLAFARDDLESRRLSFGDHHMTVTVFANTAADLDDLSGEIRNSAATQGVKLVNEGFAARTHYFAQHPGNAPKRSRKAAVTNINFADFAAFHRTPMGKRGHQVPWGKPITMLPTPERSGFLFNYHEQGSPDAEPTNGHTLLLGRQGSGKSVISAFFATQARRAGVRVFCLDYRLGMEMAVRANGGSYSSIKAGEPTGLNPLWTETDVSGQAWLNEWIESLFLRPDKPLTPLQRSKLQDVIRQNSEAADPSLRNWKSVASLFASTDDDGDLQQRALEWAADGRYGWIFGQTLEDSFSLEGDFIGFDLTGILDNAGETERMAVLSYLFRRIERVLEDRKPTLIIVDETWKALDNHYFEAKLASWLFSVRKQNAVVVMMTQFASQLEKTRTGKTIVEAVPTQVLLPNIKAKASDFDMLNLQDKELDVLLNTATNSRLGLVRDDQGSVVVNADLSALGSLLTILGGMDKGEQLVGADYRQRPDFWRVE</sequence>
<dbReference type="Gene3D" id="3.40.50.300">
    <property type="entry name" value="P-loop containing nucleotide triphosphate hydrolases"/>
    <property type="match status" value="2"/>
</dbReference>
<dbReference type="EMBL" id="RCCE01000009">
    <property type="protein sequence ID" value="RLJ36276.1"/>
    <property type="molecule type" value="Genomic_DNA"/>
</dbReference>
<dbReference type="InterPro" id="IPR018145">
    <property type="entry name" value="CagE_TrbE_VirB_cntrl_dom"/>
</dbReference>
<reference evidence="5 6" key="1">
    <citation type="submission" date="2018-10" db="EMBL/GenBank/DDBJ databases">
        <title>Genomic Encyclopedia of Archaeal and Bacterial Type Strains, Phase II (KMG-II): from individual species to whole genera.</title>
        <authorList>
            <person name="Goeker M."/>
        </authorList>
    </citation>
    <scope>NUCLEOTIDE SEQUENCE [LARGE SCALE GENOMIC DNA]</scope>
    <source>
        <strain evidence="5 6">DSM 29466</strain>
    </source>
</reference>
<dbReference type="OrthoDB" id="9816422at2"/>
<dbReference type="InterPro" id="IPR003593">
    <property type="entry name" value="AAA+_ATPase"/>
</dbReference>
<proteinExistence type="inferred from homology"/>
<dbReference type="RefSeq" id="WP_121028233.1">
    <property type="nucleotide sequence ID" value="NZ_RCCE01000009.1"/>
</dbReference>
<organism evidence="5 6">
    <name type="scientific">Litoreibacter meonggei</name>
    <dbReference type="NCBI Taxonomy" id="1049199"/>
    <lineage>
        <taxon>Bacteria</taxon>
        <taxon>Pseudomonadati</taxon>
        <taxon>Pseudomonadota</taxon>
        <taxon>Alphaproteobacteria</taxon>
        <taxon>Rhodobacterales</taxon>
        <taxon>Roseobacteraceae</taxon>
        <taxon>Litoreibacter</taxon>
    </lineage>
</organism>
<dbReference type="PANTHER" id="PTHR30121">
    <property type="entry name" value="UNCHARACTERIZED PROTEIN YJGR-RELATED"/>
    <property type="match status" value="1"/>
</dbReference>
<dbReference type="PANTHER" id="PTHR30121:SF12">
    <property type="entry name" value="TYPE IV SECRETION SYSTEM PROTEIN CAGE"/>
    <property type="match status" value="1"/>
</dbReference>
<evidence type="ECO:0000256" key="2">
    <source>
        <dbReference type="ARBA" id="ARBA00022741"/>
    </source>
</evidence>
<evidence type="ECO:0000259" key="4">
    <source>
        <dbReference type="SMART" id="SM00382"/>
    </source>
</evidence>
<dbReference type="Pfam" id="PF03135">
    <property type="entry name" value="CagE_TrbE_VirB"/>
    <property type="match status" value="1"/>
</dbReference>
<dbReference type="SMART" id="SM00382">
    <property type="entry name" value="AAA"/>
    <property type="match status" value="1"/>
</dbReference>
<dbReference type="InterPro" id="IPR027417">
    <property type="entry name" value="P-loop_NTPase"/>
</dbReference>
<dbReference type="AlphaFoldDB" id="A0A497VAL4"/>
<evidence type="ECO:0000313" key="5">
    <source>
        <dbReference type="EMBL" id="RLJ36276.1"/>
    </source>
</evidence>